<evidence type="ECO:0000313" key="2">
    <source>
        <dbReference type="EMBL" id="KAG2487182.1"/>
    </source>
</evidence>
<dbReference type="Gene3D" id="2.60.40.1470">
    <property type="entry name" value="ApaG domain"/>
    <property type="match status" value="1"/>
</dbReference>
<comment type="caution">
    <text evidence="2">The sequence shown here is derived from an EMBL/GenBank/DDBJ whole genome shotgun (WGS) entry which is preliminary data.</text>
</comment>
<gene>
    <name evidence="2" type="ORF">HYH03_014160</name>
</gene>
<dbReference type="PANTHER" id="PTHR47191:SF2">
    <property type="entry name" value="OS05G0170800 PROTEIN"/>
    <property type="match status" value="1"/>
</dbReference>
<dbReference type="OrthoDB" id="2305498at2759"/>
<dbReference type="Proteomes" id="UP000612055">
    <property type="component" value="Unassembled WGS sequence"/>
</dbReference>
<accession>A0A836BSI9</accession>
<dbReference type="InterPro" id="IPR007474">
    <property type="entry name" value="ApaG_domain"/>
</dbReference>
<dbReference type="InterPro" id="IPR036767">
    <property type="entry name" value="ApaG_sf"/>
</dbReference>
<dbReference type="EMBL" id="JAEHOE010000100">
    <property type="protein sequence ID" value="KAG2487182.1"/>
    <property type="molecule type" value="Genomic_DNA"/>
</dbReference>
<proteinExistence type="predicted"/>
<name>A0A836BSI9_9CHLO</name>
<dbReference type="PANTHER" id="PTHR47191">
    <property type="entry name" value="OS05G0170800 PROTEIN"/>
    <property type="match status" value="1"/>
</dbReference>
<dbReference type="PROSITE" id="PS51087">
    <property type="entry name" value="APAG"/>
    <property type="match status" value="1"/>
</dbReference>
<reference evidence="2" key="1">
    <citation type="journal article" date="2020" name="bioRxiv">
        <title>Comparative genomics of Chlamydomonas.</title>
        <authorList>
            <person name="Craig R.J."/>
            <person name="Hasan A.R."/>
            <person name="Ness R.W."/>
            <person name="Keightley P.D."/>
        </authorList>
    </citation>
    <scope>NUCLEOTIDE SEQUENCE</scope>
    <source>
        <strain evidence="2">CCAP 11/70</strain>
    </source>
</reference>
<dbReference type="InterPro" id="IPR050718">
    <property type="entry name" value="ApaG-like"/>
</dbReference>
<evidence type="ECO:0000313" key="3">
    <source>
        <dbReference type="Proteomes" id="UP000612055"/>
    </source>
</evidence>
<protein>
    <recommendedName>
        <fullName evidence="1">ApaG domain-containing protein</fullName>
    </recommendedName>
</protein>
<feature type="domain" description="ApaG" evidence="1">
    <location>
        <begin position="123"/>
        <end position="256"/>
    </location>
</feature>
<dbReference type="SUPFAM" id="SSF110069">
    <property type="entry name" value="ApaG-like"/>
    <property type="match status" value="1"/>
</dbReference>
<organism evidence="2 3">
    <name type="scientific">Edaphochlamys debaryana</name>
    <dbReference type="NCBI Taxonomy" id="47281"/>
    <lineage>
        <taxon>Eukaryota</taxon>
        <taxon>Viridiplantae</taxon>
        <taxon>Chlorophyta</taxon>
        <taxon>core chlorophytes</taxon>
        <taxon>Chlorophyceae</taxon>
        <taxon>CS clade</taxon>
        <taxon>Chlamydomonadales</taxon>
        <taxon>Chlamydomonadales incertae sedis</taxon>
        <taxon>Edaphochlamys</taxon>
    </lineage>
</organism>
<keyword evidence="3" id="KW-1185">Reference proteome</keyword>
<dbReference type="AlphaFoldDB" id="A0A836BSI9"/>
<dbReference type="Pfam" id="PF04379">
    <property type="entry name" value="DUF525"/>
    <property type="match status" value="1"/>
</dbReference>
<evidence type="ECO:0000259" key="1">
    <source>
        <dbReference type="PROSITE" id="PS51087"/>
    </source>
</evidence>
<sequence length="258" mass="28283">MSSQPARGLYRTFLRTLRRMGKKTDELEIRKPVPDSWGSYGYSEAGLAYQAAALSQVLGPSSRLRFFPGGERLDAGGLRRLVRDNFRVHASATPEEAQRFFGEGLVALRALHEQLYMQSCSSSCTTEGVRIDATSKYSTSSATLSGRSQNLFSYRIRVINNRAEPIQVMGREWTIKNDKGGVVVHVPHAPGNAVVGQQPIIPPGDCFEYVSGTDLDTPAGLQTGRLEVAVLENGRPARTLMAAVAPFAHIRPDLHRQA</sequence>